<gene>
    <name evidence="1" type="ORF">HDF08_000905</name>
</gene>
<name>A0A852V765_9BACT</name>
<dbReference type="Proteomes" id="UP000564385">
    <property type="component" value="Unassembled WGS sequence"/>
</dbReference>
<evidence type="ECO:0000313" key="1">
    <source>
        <dbReference type="EMBL" id="NYF88838.1"/>
    </source>
</evidence>
<proteinExistence type="predicted"/>
<reference evidence="1 2" key="1">
    <citation type="submission" date="2020-07" db="EMBL/GenBank/DDBJ databases">
        <title>Genomic Encyclopedia of Type Strains, Phase IV (KMG-V): Genome sequencing to study the core and pangenomes of soil and plant-associated prokaryotes.</title>
        <authorList>
            <person name="Whitman W."/>
        </authorList>
    </citation>
    <scope>NUCLEOTIDE SEQUENCE [LARGE SCALE GENOMIC DNA]</scope>
    <source>
        <strain evidence="1 2">M8UP22</strain>
    </source>
</reference>
<protein>
    <submittedName>
        <fullName evidence="1">Uncharacterized protein</fullName>
    </submittedName>
</protein>
<organism evidence="1 2">
    <name type="scientific">Tunturiibacter lichenicola</name>
    <dbReference type="NCBI Taxonomy" id="2051959"/>
    <lineage>
        <taxon>Bacteria</taxon>
        <taxon>Pseudomonadati</taxon>
        <taxon>Acidobacteriota</taxon>
        <taxon>Terriglobia</taxon>
        <taxon>Terriglobales</taxon>
        <taxon>Acidobacteriaceae</taxon>
        <taxon>Tunturiibacter</taxon>
    </lineage>
</organism>
<dbReference type="AlphaFoldDB" id="A0A852V765"/>
<dbReference type="EMBL" id="JACCCU010000001">
    <property type="protein sequence ID" value="NYF88838.1"/>
    <property type="molecule type" value="Genomic_DNA"/>
</dbReference>
<evidence type="ECO:0000313" key="2">
    <source>
        <dbReference type="Proteomes" id="UP000564385"/>
    </source>
</evidence>
<comment type="caution">
    <text evidence="1">The sequence shown here is derived from an EMBL/GenBank/DDBJ whole genome shotgun (WGS) entry which is preliminary data.</text>
</comment>
<sequence length="39" mass="4787">MVFRHHVCHAFHHDHTIKKPRPDNTFSQKYLEKHSFTTQ</sequence>
<accession>A0A852V765</accession>